<dbReference type="GO" id="GO:0005658">
    <property type="term" value="C:alpha DNA polymerase:primase complex"/>
    <property type="evidence" value="ECO:0007669"/>
    <property type="project" value="UniProtKB-ARBA"/>
</dbReference>
<evidence type="ECO:0000256" key="3">
    <source>
        <dbReference type="ARBA" id="ARBA00022515"/>
    </source>
</evidence>
<feature type="compositionally biased region" description="Basic and acidic residues" evidence="10">
    <location>
        <begin position="499"/>
        <end position="509"/>
    </location>
</feature>
<feature type="region of interest" description="Disordered" evidence="10">
    <location>
        <begin position="1"/>
        <end position="83"/>
    </location>
</feature>
<organism evidence="11 12">
    <name type="scientific">Elaphomyces granulatus</name>
    <dbReference type="NCBI Taxonomy" id="519963"/>
    <lineage>
        <taxon>Eukaryota</taxon>
        <taxon>Fungi</taxon>
        <taxon>Dikarya</taxon>
        <taxon>Ascomycota</taxon>
        <taxon>Pezizomycotina</taxon>
        <taxon>Eurotiomycetes</taxon>
        <taxon>Eurotiomycetidae</taxon>
        <taxon>Eurotiales</taxon>
        <taxon>Elaphomycetaceae</taxon>
        <taxon>Elaphomyces</taxon>
    </lineage>
</organism>
<dbReference type="EMBL" id="NPHW01002577">
    <property type="protein sequence ID" value="OXV11168.1"/>
    <property type="molecule type" value="Genomic_DNA"/>
</dbReference>
<name>A0A232M4A0_9EURO</name>
<evidence type="ECO:0000313" key="12">
    <source>
        <dbReference type="Proteomes" id="UP000243515"/>
    </source>
</evidence>
<proteinExistence type="inferred from homology"/>
<dbReference type="CDD" id="cd04860">
    <property type="entry name" value="AE_Prim_S"/>
    <property type="match status" value="1"/>
</dbReference>
<evidence type="ECO:0000256" key="1">
    <source>
        <dbReference type="ARBA" id="ARBA00009762"/>
    </source>
</evidence>
<keyword evidence="4 9" id="KW-0808">Transferase</keyword>
<dbReference type="GO" id="GO:0046872">
    <property type="term" value="F:metal ion binding"/>
    <property type="evidence" value="ECO:0007669"/>
    <property type="project" value="UniProtKB-KW"/>
</dbReference>
<evidence type="ECO:0000256" key="7">
    <source>
        <dbReference type="ARBA" id="ARBA00022723"/>
    </source>
</evidence>
<comment type="similarity">
    <text evidence="1 9">Belongs to the eukaryotic-type primase small subunit family.</text>
</comment>
<evidence type="ECO:0000313" key="11">
    <source>
        <dbReference type="EMBL" id="OXV11168.1"/>
    </source>
</evidence>
<dbReference type="OrthoDB" id="19606at2759"/>
<evidence type="ECO:0000256" key="2">
    <source>
        <dbReference type="ARBA" id="ARBA00022478"/>
    </source>
</evidence>
<protein>
    <recommendedName>
        <fullName evidence="9">DNA primase</fullName>
        <ecNumber evidence="9">2.7.7.-</ecNumber>
    </recommendedName>
</protein>
<keyword evidence="3 9" id="KW-0639">Primosome</keyword>
<feature type="compositionally biased region" description="Basic and acidic residues" evidence="10">
    <location>
        <begin position="31"/>
        <end position="49"/>
    </location>
</feature>
<dbReference type="InterPro" id="IPR014052">
    <property type="entry name" value="DNA_primase_ssu_euk/arc"/>
</dbReference>
<dbReference type="FunFam" id="3.90.920.10:FF:000002">
    <property type="entry name" value="DNA primase"/>
    <property type="match status" value="1"/>
</dbReference>
<dbReference type="SUPFAM" id="SSF56747">
    <property type="entry name" value="Prim-pol domain"/>
    <property type="match status" value="1"/>
</dbReference>
<keyword evidence="6 9" id="KW-0235">DNA replication</keyword>
<keyword evidence="5" id="KW-0548">Nucleotidyltransferase</keyword>
<dbReference type="PANTHER" id="PTHR10536">
    <property type="entry name" value="DNA PRIMASE SMALL SUBUNIT"/>
    <property type="match status" value="1"/>
</dbReference>
<evidence type="ECO:0000256" key="5">
    <source>
        <dbReference type="ARBA" id="ARBA00022695"/>
    </source>
</evidence>
<dbReference type="Gene3D" id="3.90.920.10">
    <property type="entry name" value="DNA primase, PRIM domain"/>
    <property type="match status" value="1"/>
</dbReference>
<keyword evidence="7" id="KW-0479">Metal-binding</keyword>
<dbReference type="EC" id="2.7.7.-" evidence="9"/>
<keyword evidence="8" id="KW-0804">Transcription</keyword>
<evidence type="ECO:0000256" key="9">
    <source>
        <dbReference type="RuleBase" id="RU003514"/>
    </source>
</evidence>
<accession>A0A232M4A0</accession>
<evidence type="ECO:0000256" key="8">
    <source>
        <dbReference type="ARBA" id="ARBA00023163"/>
    </source>
</evidence>
<dbReference type="GO" id="GO:0003899">
    <property type="term" value="F:DNA-directed RNA polymerase activity"/>
    <property type="evidence" value="ECO:0007669"/>
    <property type="project" value="InterPro"/>
</dbReference>
<feature type="region of interest" description="Disordered" evidence="10">
    <location>
        <begin position="499"/>
        <end position="520"/>
    </location>
</feature>
<dbReference type="InterPro" id="IPR002755">
    <property type="entry name" value="DNA_primase_S"/>
</dbReference>
<keyword evidence="12" id="KW-1185">Reference proteome</keyword>
<evidence type="ECO:0000256" key="6">
    <source>
        <dbReference type="ARBA" id="ARBA00022705"/>
    </source>
</evidence>
<sequence length="520" mass="58560">MPHSVSSNDLPEQDGDDILPDAPPAEIASDSGKEESDVENRKMGIKLEDMFSDDEEDQDFPHSNVNIESSPPPDAVPTSVPTPSKIDTDAMLAFYQRLFPFRSIFQWLNHGIIPSSDFRNREFALTLQNDAYLRYQSYATADQFSKEILKINPSRFEIGPEYNANPRDRKTLRGGQLKPVSKELVFDIDLTDYDDVRTCCAKANICEKCWAFVTMAIEVVDTALRDDFGFEHIMWVYSGRRGAHAWVCDQRARQLPDDRRRAIASYLEIVRGGDKSGKRVNLKRPLHPHISRSLDILKPYFARTTLVDQDAFLSSEQAERLLALLPDKTLNDALRKKWESAPDRPSASKWTDIDALAKAGISSTLNPTALKDAKLDIVLEYTYPRLDSEVSKKMIHLLKSPFVVHPGTGRVCVPIDGRHPEEFNPLTVPTVTELLSEIDAWDANQHSQNVPADAMDGEGSIANDSDARGARKLQDFEKTSLKPYIDRFRSFIAGLIKAEKSNKRERGEEETASGPDAMEF</sequence>
<dbReference type="Pfam" id="PF01896">
    <property type="entry name" value="DNA_primase_S"/>
    <property type="match status" value="1"/>
</dbReference>
<evidence type="ECO:0000256" key="4">
    <source>
        <dbReference type="ARBA" id="ARBA00022679"/>
    </source>
</evidence>
<keyword evidence="2 9" id="KW-0240">DNA-directed RNA polymerase</keyword>
<reference evidence="11 12" key="1">
    <citation type="journal article" date="2015" name="Environ. Microbiol.">
        <title>Metagenome sequence of Elaphomyces granulatus from sporocarp tissue reveals Ascomycota ectomycorrhizal fingerprints of genome expansion and a Proteobacteria-rich microbiome.</title>
        <authorList>
            <person name="Quandt C.A."/>
            <person name="Kohler A."/>
            <person name="Hesse C.N."/>
            <person name="Sharpton T.J."/>
            <person name="Martin F."/>
            <person name="Spatafora J.W."/>
        </authorList>
    </citation>
    <scope>NUCLEOTIDE SEQUENCE [LARGE SCALE GENOMIC DNA]</scope>
    <source>
        <strain evidence="11 12">OSC145934</strain>
    </source>
</reference>
<dbReference type="Proteomes" id="UP000243515">
    <property type="component" value="Unassembled WGS sequence"/>
</dbReference>
<evidence type="ECO:0000256" key="10">
    <source>
        <dbReference type="SAM" id="MobiDB-lite"/>
    </source>
</evidence>
<dbReference type="AlphaFoldDB" id="A0A232M4A0"/>
<dbReference type="GO" id="GO:0006269">
    <property type="term" value="P:DNA replication, synthesis of primer"/>
    <property type="evidence" value="ECO:0007669"/>
    <property type="project" value="UniProtKB-KW"/>
</dbReference>
<feature type="compositionally biased region" description="Polar residues" evidence="10">
    <location>
        <begin position="1"/>
        <end position="10"/>
    </location>
</feature>
<dbReference type="NCBIfam" id="TIGR00335">
    <property type="entry name" value="primase_sml"/>
    <property type="match status" value="1"/>
</dbReference>
<comment type="caution">
    <text evidence="11">The sequence shown here is derived from an EMBL/GenBank/DDBJ whole genome shotgun (WGS) entry which is preliminary data.</text>
</comment>
<gene>
    <name evidence="11" type="ORF">Egran_01068</name>
</gene>